<feature type="domain" description="MIR" evidence="46">
    <location>
        <begin position="1021"/>
        <end position="1077"/>
    </location>
</feature>
<keyword evidence="15" id="KW-0507">mRNA processing</keyword>
<evidence type="ECO:0000256" key="43">
    <source>
        <dbReference type="SAM" id="MobiDB-lite"/>
    </source>
</evidence>
<evidence type="ECO:0000256" key="24">
    <source>
        <dbReference type="ARBA" id="ARBA00022980"/>
    </source>
</evidence>
<dbReference type="GO" id="GO:0008380">
    <property type="term" value="P:RNA splicing"/>
    <property type="evidence" value="ECO:0007669"/>
    <property type="project" value="UniProtKB-KW"/>
</dbReference>
<evidence type="ECO:0000256" key="31">
    <source>
        <dbReference type="ARBA" id="ARBA00023242"/>
    </source>
</evidence>
<evidence type="ECO:0000256" key="41">
    <source>
        <dbReference type="PIRSR" id="PIRSR602129-50"/>
    </source>
</evidence>
<evidence type="ECO:0000256" key="26">
    <source>
        <dbReference type="ARBA" id="ARBA00023098"/>
    </source>
</evidence>
<evidence type="ECO:0000256" key="6">
    <source>
        <dbReference type="ARBA" id="ARBA00004922"/>
    </source>
</evidence>
<keyword evidence="24" id="KW-0689">Ribosomal protein</keyword>
<dbReference type="PANTHER" id="PTHR10050">
    <property type="entry name" value="DOLICHYL-PHOSPHATE-MANNOSE--PROTEIN MANNOSYLTRANSFERASE"/>
    <property type="match status" value="1"/>
</dbReference>
<evidence type="ECO:0000256" key="18">
    <source>
        <dbReference type="ARBA" id="ARBA00022692"/>
    </source>
</evidence>
<keyword evidence="14" id="KW-0032">Aminotransferase</keyword>
<evidence type="ECO:0000256" key="13">
    <source>
        <dbReference type="ARBA" id="ARBA00018543"/>
    </source>
</evidence>
<dbReference type="SUPFAM" id="SSF82109">
    <property type="entry name" value="MIR domain"/>
    <property type="match status" value="1"/>
</dbReference>
<dbReference type="Pfam" id="PF00202">
    <property type="entry name" value="Aminotran_3"/>
    <property type="match status" value="1"/>
</dbReference>
<dbReference type="InterPro" id="IPR041988">
    <property type="entry name" value="Ribosomal_uL24_KOW"/>
</dbReference>
<dbReference type="EC" id="4.1.2.27" evidence="36"/>
<evidence type="ECO:0000256" key="44">
    <source>
        <dbReference type="SAM" id="Phobius"/>
    </source>
</evidence>
<dbReference type="CDD" id="cd06089">
    <property type="entry name" value="KOW_RPL26"/>
    <property type="match status" value="1"/>
</dbReference>
<dbReference type="Gene3D" id="3.40.50.720">
    <property type="entry name" value="NAD(P)-binding Rossmann-like Domain"/>
    <property type="match status" value="1"/>
</dbReference>
<evidence type="ECO:0000256" key="9">
    <source>
        <dbReference type="ARBA" id="ARBA00008954"/>
    </source>
</evidence>
<dbReference type="UniPathway" id="UPA00378"/>
<comment type="pathway">
    <text evidence="5">Lipid metabolism; sphingolipid metabolism.</text>
</comment>
<dbReference type="Gene3D" id="3.40.50.10860">
    <property type="entry name" value="Leucine Dehydrogenase, chain A, domain 1"/>
    <property type="match status" value="1"/>
</dbReference>
<evidence type="ECO:0000256" key="37">
    <source>
        <dbReference type="ARBA" id="ARBA00042568"/>
    </source>
</evidence>
<dbReference type="SUPFAM" id="SSF54928">
    <property type="entry name" value="RNA-binding domain, RBD"/>
    <property type="match status" value="1"/>
</dbReference>
<feature type="transmembrane region" description="Helical" evidence="44">
    <location>
        <begin position="697"/>
        <end position="717"/>
    </location>
</feature>
<evidence type="ECO:0000256" key="10">
    <source>
        <dbReference type="ARBA" id="ARBA00010618"/>
    </source>
</evidence>
<accession>A0A261Y6J4</accession>
<keyword evidence="18 44" id="KW-0812">Transmembrane</keyword>
<evidence type="ECO:0000256" key="36">
    <source>
        <dbReference type="ARBA" id="ARBA00038965"/>
    </source>
</evidence>
<feature type="transmembrane region" description="Helical" evidence="44">
    <location>
        <begin position="777"/>
        <end position="795"/>
    </location>
</feature>
<dbReference type="PROSITE" id="PS50919">
    <property type="entry name" value="MIR"/>
    <property type="match status" value="3"/>
</dbReference>
<evidence type="ECO:0000256" key="28">
    <source>
        <dbReference type="ARBA" id="ARBA00023180"/>
    </source>
</evidence>
<dbReference type="GO" id="GO:0009448">
    <property type="term" value="P:gamma-aminobutyric acid metabolic process"/>
    <property type="evidence" value="ECO:0007669"/>
    <property type="project" value="InterPro"/>
</dbReference>
<dbReference type="GO" id="GO:0003735">
    <property type="term" value="F:structural constituent of ribosome"/>
    <property type="evidence" value="ECO:0007669"/>
    <property type="project" value="InterPro"/>
</dbReference>
<evidence type="ECO:0000256" key="32">
    <source>
        <dbReference type="ARBA" id="ARBA00023274"/>
    </source>
</evidence>
<evidence type="ECO:0000256" key="25">
    <source>
        <dbReference type="ARBA" id="ARBA00022989"/>
    </source>
</evidence>
<dbReference type="InterPro" id="IPR008991">
    <property type="entry name" value="Translation_prot_SH3-like_sf"/>
</dbReference>
<evidence type="ECO:0000256" key="8">
    <source>
        <dbReference type="ARBA" id="ARBA00007222"/>
    </source>
</evidence>
<dbReference type="InterPro" id="IPR035979">
    <property type="entry name" value="RBD_domain_sf"/>
</dbReference>
<feature type="transmembrane region" description="Helical" evidence="44">
    <location>
        <begin position="1151"/>
        <end position="1172"/>
    </location>
</feature>
<name>A0A261Y6J4_9FUNG</name>
<comment type="similarity">
    <text evidence="35">Belongs to the group II decarboxylase family. Sphingosine-1-phosphate lyase subfamily.</text>
</comment>
<dbReference type="PROSITE" id="PS00600">
    <property type="entry name" value="AA_TRANSFER_CLASS_3"/>
    <property type="match status" value="1"/>
</dbReference>
<feature type="compositionally biased region" description="Acidic residues" evidence="43">
    <location>
        <begin position="1354"/>
        <end position="1369"/>
    </location>
</feature>
<comment type="pathway">
    <text evidence="6">Protein modification; protein glycosylation.</text>
</comment>
<keyword evidence="30" id="KW-0456">Lyase</keyword>
<dbReference type="NCBIfam" id="TIGR00699">
    <property type="entry name" value="GABAtrns_euk"/>
    <property type="match status" value="1"/>
</dbReference>
<keyword evidence="27 44" id="KW-0472">Membrane</keyword>
<keyword evidence="26" id="KW-0443">Lipid metabolism</keyword>
<dbReference type="InterPro" id="IPR015424">
    <property type="entry name" value="PyrdxlP-dep_Trfase"/>
</dbReference>
<dbReference type="InterPro" id="IPR015421">
    <property type="entry name" value="PyrdxlP-dep_Trfase_major"/>
</dbReference>
<feature type="compositionally biased region" description="Basic and acidic residues" evidence="43">
    <location>
        <begin position="2598"/>
        <end position="2614"/>
    </location>
</feature>
<dbReference type="GO" id="GO:0006412">
    <property type="term" value="P:translation"/>
    <property type="evidence" value="ECO:0007669"/>
    <property type="project" value="InterPro"/>
</dbReference>
<keyword evidence="22 41" id="KW-0663">Pyridoxal phosphate</keyword>
<dbReference type="GO" id="GO:0034386">
    <property type="term" value="F:4-aminobutyrate:2-oxoglutarate transaminase activity"/>
    <property type="evidence" value="ECO:0007669"/>
    <property type="project" value="UniProtKB-EC"/>
</dbReference>
<dbReference type="GO" id="GO:0003723">
    <property type="term" value="F:RNA binding"/>
    <property type="evidence" value="ECO:0007669"/>
    <property type="project" value="UniProtKB-UniRule"/>
</dbReference>
<dbReference type="FunFam" id="3.40.640.10:FF:000029">
    <property type="entry name" value="4-aminobutyrate aminotransferase, mitochondrial"/>
    <property type="match status" value="1"/>
</dbReference>
<evidence type="ECO:0000256" key="42">
    <source>
        <dbReference type="PROSITE-ProRule" id="PRU00176"/>
    </source>
</evidence>
<feature type="region of interest" description="Disordered" evidence="43">
    <location>
        <begin position="2598"/>
        <end position="2619"/>
    </location>
</feature>
<dbReference type="InterPro" id="IPR016093">
    <property type="entry name" value="MIR_motif"/>
</dbReference>
<dbReference type="Gene3D" id="3.40.640.10">
    <property type="entry name" value="Type I PLP-dependent aspartate aminotransferase-like (Major domain)"/>
    <property type="match status" value="3"/>
</dbReference>
<dbReference type="SMART" id="SM00472">
    <property type="entry name" value="MIR"/>
    <property type="match status" value="3"/>
</dbReference>
<dbReference type="SUPFAM" id="SSF50104">
    <property type="entry name" value="Translation proteins SH3-like domain"/>
    <property type="match status" value="1"/>
</dbReference>
<evidence type="ECO:0000256" key="19">
    <source>
        <dbReference type="ARBA" id="ARBA00022737"/>
    </source>
</evidence>
<dbReference type="Pfam" id="PF02815">
    <property type="entry name" value="MIR"/>
    <property type="match status" value="1"/>
</dbReference>
<evidence type="ECO:0000256" key="35">
    <source>
        <dbReference type="ARBA" id="ARBA00038302"/>
    </source>
</evidence>
<dbReference type="NCBIfam" id="TIGR01079">
    <property type="entry name" value="rplX_bact"/>
    <property type="match status" value="1"/>
</dbReference>
<dbReference type="OrthoDB" id="10254570at2759"/>
<reference evidence="47 48" key="1">
    <citation type="journal article" date="2017" name="Mycologia">
        <title>Bifiguratus adelaidae, gen. et sp. nov., a new member of Mucoromycotina in endophytic and soil-dwelling habitats.</title>
        <authorList>
            <person name="Torres-Cruz T.J."/>
            <person name="Billingsley Tobias T.L."/>
            <person name="Almatruk M."/>
            <person name="Hesse C."/>
            <person name="Kuske C.R."/>
            <person name="Desiro A."/>
            <person name="Benucci G.M."/>
            <person name="Bonito G."/>
            <person name="Stajich J.E."/>
            <person name="Dunlap C."/>
            <person name="Arnold A.E."/>
            <person name="Porras-Alfaro A."/>
        </authorList>
    </citation>
    <scope>NUCLEOTIDE SEQUENCE [LARGE SCALE GENOMIC DNA]</scope>
    <source>
        <strain evidence="47 48">AZ0501</strain>
    </source>
</reference>
<dbReference type="InterPro" id="IPR003342">
    <property type="entry name" value="ArnT-like_N"/>
</dbReference>
<dbReference type="SUPFAM" id="SSF51735">
    <property type="entry name" value="NAD(P)-binding Rossmann-fold domains"/>
    <property type="match status" value="1"/>
</dbReference>
<evidence type="ECO:0000256" key="38">
    <source>
        <dbReference type="ARBA" id="ARBA00045085"/>
    </source>
</evidence>
<comment type="similarity">
    <text evidence="9">Belongs to the class-III pyridoxal-phosphate-dependent aminotransferase family.</text>
</comment>
<evidence type="ECO:0000256" key="3">
    <source>
        <dbReference type="ARBA" id="ARBA00004389"/>
    </source>
</evidence>
<dbReference type="PANTHER" id="PTHR10050:SF50">
    <property type="entry name" value="DOLICHYL-PHOSPHATE-MANNOSE--PROTEIN MANNOSYLTRANSFERASE 1-RELATED"/>
    <property type="match status" value="1"/>
</dbReference>
<dbReference type="Pfam" id="PF02366">
    <property type="entry name" value="PMT"/>
    <property type="match status" value="1"/>
</dbReference>
<dbReference type="Gene3D" id="2.30.30.30">
    <property type="match status" value="1"/>
</dbReference>
<keyword evidence="29" id="KW-0508">mRNA splicing</keyword>
<dbReference type="InterPro" id="IPR005814">
    <property type="entry name" value="Aminotrans_3"/>
</dbReference>
<dbReference type="GO" id="GO:0008117">
    <property type="term" value="F:sphinganine-1-phosphate aldolase activity"/>
    <property type="evidence" value="ECO:0007669"/>
    <property type="project" value="UniProtKB-EC"/>
</dbReference>
<dbReference type="Pfam" id="PF00763">
    <property type="entry name" value="THF_DHG_CYH"/>
    <property type="match status" value="1"/>
</dbReference>
<dbReference type="InterPro" id="IPR036291">
    <property type="entry name" value="NAD(P)-bd_dom_sf"/>
</dbReference>
<dbReference type="InterPro" id="IPR046346">
    <property type="entry name" value="Aminoacid_DH-like_N_sf"/>
</dbReference>
<keyword evidence="28" id="KW-0325">Glycoprotein</keyword>
<feature type="transmembrane region" description="Helical" evidence="44">
    <location>
        <begin position="1222"/>
        <end position="1241"/>
    </location>
</feature>
<evidence type="ECO:0000256" key="14">
    <source>
        <dbReference type="ARBA" id="ARBA00022576"/>
    </source>
</evidence>
<feature type="region of interest" description="Disordered" evidence="43">
    <location>
        <begin position="2220"/>
        <end position="2351"/>
    </location>
</feature>
<evidence type="ECO:0000256" key="23">
    <source>
        <dbReference type="ARBA" id="ARBA00022919"/>
    </source>
</evidence>
<feature type="compositionally biased region" description="Basic and acidic residues" evidence="43">
    <location>
        <begin position="2274"/>
        <end position="2309"/>
    </location>
</feature>
<feature type="transmembrane region" description="Helical" evidence="44">
    <location>
        <begin position="801"/>
        <end position="821"/>
    </location>
</feature>
<dbReference type="Pfam" id="PF16192">
    <property type="entry name" value="PMT_4TMC"/>
    <property type="match status" value="1"/>
</dbReference>
<feature type="transmembrane region" description="Helical" evidence="44">
    <location>
        <begin position="747"/>
        <end position="765"/>
    </location>
</feature>
<dbReference type="HAMAP" id="MF_01326_B">
    <property type="entry name" value="Ribosomal_uL24_B"/>
    <property type="match status" value="1"/>
</dbReference>
<dbReference type="InterPro" id="IPR049704">
    <property type="entry name" value="Aminotrans_3_PPA_site"/>
</dbReference>
<dbReference type="CDD" id="cd23283">
    <property type="entry name" value="beta-trefoil_MIR_PMT1-like"/>
    <property type="match status" value="1"/>
</dbReference>
<dbReference type="InterPro" id="IPR036300">
    <property type="entry name" value="MIR_dom_sf"/>
</dbReference>
<evidence type="ECO:0000259" key="45">
    <source>
        <dbReference type="PROSITE" id="PS50102"/>
    </source>
</evidence>
<feature type="region of interest" description="Disordered" evidence="43">
    <location>
        <begin position="1347"/>
        <end position="1369"/>
    </location>
</feature>
<dbReference type="InterPro" id="IPR032421">
    <property type="entry name" value="PMT_4TMC"/>
</dbReference>
<dbReference type="Gene3D" id="3.30.70.330">
    <property type="match status" value="1"/>
</dbReference>
<evidence type="ECO:0000256" key="1">
    <source>
        <dbReference type="ARBA" id="ARBA00001933"/>
    </source>
</evidence>
<dbReference type="GO" id="GO:0004488">
    <property type="term" value="F:methylenetetrahydrofolate dehydrogenase (NADP+) activity"/>
    <property type="evidence" value="ECO:0007669"/>
    <property type="project" value="InterPro"/>
</dbReference>
<comment type="catalytic activity">
    <reaction evidence="39">
        <text>a di-trans,poly-cis-dolichyl beta-D-mannosyl phosphate + L-seryl-[protein] = 3-O-(alpha-D-mannosyl)-L-seryl-[protein] + a di-trans,poly-cis-dolichyl phosphate + H(+)</text>
        <dbReference type="Rhea" id="RHEA:17377"/>
        <dbReference type="Rhea" id="RHEA-COMP:9863"/>
        <dbReference type="Rhea" id="RHEA-COMP:13546"/>
        <dbReference type="Rhea" id="RHEA-COMP:19498"/>
        <dbReference type="Rhea" id="RHEA-COMP:19501"/>
        <dbReference type="ChEBI" id="CHEBI:15378"/>
        <dbReference type="ChEBI" id="CHEBI:29999"/>
        <dbReference type="ChEBI" id="CHEBI:57683"/>
        <dbReference type="ChEBI" id="CHEBI:58211"/>
        <dbReference type="ChEBI" id="CHEBI:137321"/>
        <dbReference type="EC" id="2.4.1.109"/>
    </reaction>
</comment>
<keyword evidence="23" id="KW-0746">Sphingolipid metabolism</keyword>
<evidence type="ECO:0000256" key="7">
    <source>
        <dbReference type="ARBA" id="ARBA00004991"/>
    </source>
</evidence>
<dbReference type="EC" id="2.6.1.19" evidence="12"/>
<comment type="subcellular location">
    <subcellularLocation>
        <location evidence="4">Endoplasmic reticulum membrane</location>
        <topology evidence="4">Multi-pass membrane protein</topology>
    </subcellularLocation>
    <subcellularLocation>
        <location evidence="3">Endoplasmic reticulum membrane</location>
        <topology evidence="3">Single-pass membrane protein</topology>
    </subcellularLocation>
    <subcellularLocation>
        <location evidence="2">Nucleus</location>
    </subcellularLocation>
</comment>
<dbReference type="GO" id="GO:0005634">
    <property type="term" value="C:nucleus"/>
    <property type="evidence" value="ECO:0007669"/>
    <property type="project" value="UniProtKB-SubCell"/>
</dbReference>
<dbReference type="Gene3D" id="6.10.140.2150">
    <property type="match status" value="1"/>
</dbReference>
<dbReference type="Pfam" id="PF22682">
    <property type="entry name" value="Ribosomal_uL24m-like"/>
    <property type="match status" value="1"/>
</dbReference>
<keyword evidence="17" id="KW-0808">Transferase</keyword>
<evidence type="ECO:0000256" key="2">
    <source>
        <dbReference type="ARBA" id="ARBA00004123"/>
    </source>
</evidence>
<dbReference type="InterPro" id="IPR015422">
    <property type="entry name" value="PyrdxlP-dep_Trfase_small"/>
</dbReference>
<keyword evidence="25 44" id="KW-1133">Transmembrane helix</keyword>
<dbReference type="InterPro" id="IPR020630">
    <property type="entry name" value="THF_DH/CycHdrlase_cat_dom"/>
</dbReference>
<dbReference type="Gene3D" id="2.80.10.50">
    <property type="match status" value="1"/>
</dbReference>
<feature type="compositionally biased region" description="Low complexity" evidence="43">
    <location>
        <begin position="2333"/>
        <end position="2342"/>
    </location>
</feature>
<comment type="catalytic activity">
    <reaction evidence="40">
        <text>4-aminobutanoate + 2-oxoglutarate = succinate semialdehyde + L-glutamate</text>
        <dbReference type="Rhea" id="RHEA:23352"/>
        <dbReference type="ChEBI" id="CHEBI:16810"/>
        <dbReference type="ChEBI" id="CHEBI:29985"/>
        <dbReference type="ChEBI" id="CHEBI:57706"/>
        <dbReference type="ChEBI" id="CHEBI:59888"/>
        <dbReference type="EC" id="2.6.1.19"/>
    </reaction>
</comment>
<evidence type="ECO:0000256" key="12">
    <source>
        <dbReference type="ARBA" id="ARBA00012912"/>
    </source>
</evidence>
<evidence type="ECO:0000313" key="48">
    <source>
        <dbReference type="Proteomes" id="UP000242875"/>
    </source>
</evidence>
<evidence type="ECO:0000256" key="39">
    <source>
        <dbReference type="ARBA" id="ARBA00045102"/>
    </source>
</evidence>
<feature type="transmembrane region" description="Helical" evidence="44">
    <location>
        <begin position="724"/>
        <end position="741"/>
    </location>
</feature>
<feature type="domain" description="MIR" evidence="46">
    <location>
        <begin position="952"/>
        <end position="1011"/>
    </location>
</feature>
<dbReference type="GO" id="GO:0006397">
    <property type="term" value="P:mRNA processing"/>
    <property type="evidence" value="ECO:0007669"/>
    <property type="project" value="UniProtKB-KW"/>
</dbReference>
<protein>
    <recommendedName>
        <fullName evidence="13">4-aminobutyrate aminotransferase</fullName>
        <ecNumber evidence="11">2.4.1.109</ecNumber>
        <ecNumber evidence="12">2.6.1.19</ecNumber>
        <ecNumber evidence="36">4.1.2.27</ecNumber>
    </recommendedName>
    <alternativeName>
        <fullName evidence="34">GABA aminotransferase</fullName>
    </alternativeName>
    <alternativeName>
        <fullName evidence="33">Gamma-amino-N-butyrate transaminase</fullName>
    </alternativeName>
    <alternativeName>
        <fullName evidence="37">Sphingosine-1-phosphate aldolase</fullName>
    </alternativeName>
</protein>
<evidence type="ECO:0000256" key="34">
    <source>
        <dbReference type="ARBA" id="ARBA00031787"/>
    </source>
</evidence>
<evidence type="ECO:0000256" key="4">
    <source>
        <dbReference type="ARBA" id="ARBA00004477"/>
    </source>
</evidence>
<dbReference type="SUPFAM" id="SSF53223">
    <property type="entry name" value="Aminoacid dehydrogenase-like, N-terminal domain"/>
    <property type="match status" value="1"/>
</dbReference>
<dbReference type="Pfam" id="PF00282">
    <property type="entry name" value="Pyridoxal_deC"/>
    <property type="match status" value="1"/>
</dbReference>
<evidence type="ECO:0000256" key="33">
    <source>
        <dbReference type="ARBA" id="ARBA00030204"/>
    </source>
</evidence>
<evidence type="ECO:0000256" key="5">
    <source>
        <dbReference type="ARBA" id="ARBA00004760"/>
    </source>
</evidence>
<keyword evidence="32" id="KW-0687">Ribonucleoprotein</keyword>
<dbReference type="Gene3D" id="3.90.1150.10">
    <property type="entry name" value="Aspartate Aminotransferase, domain 1"/>
    <property type="match status" value="3"/>
</dbReference>
<evidence type="ECO:0000256" key="21">
    <source>
        <dbReference type="ARBA" id="ARBA00022884"/>
    </source>
</evidence>
<gene>
    <name evidence="47" type="ORF">BZG36_00764</name>
</gene>
<dbReference type="FunFam" id="3.40.640.10:FF:000020">
    <property type="entry name" value="sphingosine-1-phosphate lyase 1"/>
    <property type="match status" value="1"/>
</dbReference>
<evidence type="ECO:0000256" key="20">
    <source>
        <dbReference type="ARBA" id="ARBA00022824"/>
    </source>
</evidence>
<comment type="similarity">
    <text evidence="8">Belongs to the glycosyltransferase 39 family.</text>
</comment>
<dbReference type="InterPro" id="IPR027005">
    <property type="entry name" value="PMT-like"/>
</dbReference>
<feature type="domain" description="RRM" evidence="45">
    <location>
        <begin position="2400"/>
        <end position="2487"/>
    </location>
</feature>
<keyword evidence="16" id="KW-0328">Glycosyltransferase</keyword>
<evidence type="ECO:0000256" key="29">
    <source>
        <dbReference type="ARBA" id="ARBA00023187"/>
    </source>
</evidence>
<dbReference type="FunFam" id="3.40.50.10860:FF:000012">
    <property type="entry name" value="Methylenetetrahydrofolate dehydrogenase [NAD(+)]"/>
    <property type="match status" value="1"/>
</dbReference>
<dbReference type="InterPro" id="IPR004631">
    <property type="entry name" value="4NH2But_aminotransferase_euk"/>
</dbReference>
<feature type="modified residue" description="N6-(pyridoxal phosphate)lysine" evidence="41">
    <location>
        <position position="1982"/>
    </location>
</feature>
<dbReference type="InterPro" id="IPR003954">
    <property type="entry name" value="RRM_euk-type"/>
</dbReference>
<feature type="domain" description="MIR" evidence="46">
    <location>
        <begin position="886"/>
        <end position="940"/>
    </location>
</feature>
<dbReference type="GO" id="GO:0004169">
    <property type="term" value="F:dolichyl-phosphate-mannose-protein mannosyltransferase activity"/>
    <property type="evidence" value="ECO:0007669"/>
    <property type="project" value="UniProtKB-EC"/>
</dbReference>
<dbReference type="EMBL" id="MVBO01000005">
    <property type="protein sequence ID" value="OZJ06225.1"/>
    <property type="molecule type" value="Genomic_DNA"/>
</dbReference>
<feature type="transmembrane region" description="Helical" evidence="44">
    <location>
        <begin position="1193"/>
        <end position="1210"/>
    </location>
</feature>
<evidence type="ECO:0000256" key="30">
    <source>
        <dbReference type="ARBA" id="ARBA00023239"/>
    </source>
</evidence>
<dbReference type="InterPro" id="IPR003256">
    <property type="entry name" value="Ribosomal_uL24"/>
</dbReference>
<keyword evidence="21 42" id="KW-0694">RNA-binding</keyword>
<dbReference type="InterPro" id="IPR000504">
    <property type="entry name" value="RRM_dom"/>
</dbReference>
<comment type="pathway">
    <text evidence="7">Sphingolipid metabolism.</text>
</comment>
<dbReference type="PROSITE" id="PS50102">
    <property type="entry name" value="RRM"/>
    <property type="match status" value="1"/>
</dbReference>
<evidence type="ECO:0000259" key="46">
    <source>
        <dbReference type="PROSITE" id="PS50919"/>
    </source>
</evidence>
<dbReference type="GO" id="GO:0005840">
    <property type="term" value="C:ribosome"/>
    <property type="evidence" value="ECO:0007669"/>
    <property type="project" value="UniProtKB-KW"/>
</dbReference>
<evidence type="ECO:0000256" key="15">
    <source>
        <dbReference type="ARBA" id="ARBA00022664"/>
    </source>
</evidence>
<keyword evidence="48" id="KW-1185">Reference proteome</keyword>
<dbReference type="GO" id="GO:0005789">
    <property type="term" value="C:endoplasmic reticulum membrane"/>
    <property type="evidence" value="ECO:0007669"/>
    <property type="project" value="UniProtKB-SubCell"/>
</dbReference>
<comment type="similarity">
    <text evidence="10">Belongs to the universal ribosomal protein uL24 family.</text>
</comment>
<dbReference type="Proteomes" id="UP000242875">
    <property type="component" value="Unassembled WGS sequence"/>
</dbReference>
<comment type="caution">
    <text evidence="47">The sequence shown here is derived from an EMBL/GenBank/DDBJ whole genome shotgun (WGS) entry which is preliminary data.</text>
</comment>
<evidence type="ECO:0000256" key="22">
    <source>
        <dbReference type="ARBA" id="ARBA00022898"/>
    </source>
</evidence>
<dbReference type="InterPro" id="IPR002129">
    <property type="entry name" value="PyrdxlP-dep_de-COase"/>
</dbReference>
<evidence type="ECO:0000256" key="11">
    <source>
        <dbReference type="ARBA" id="ARBA00012839"/>
    </source>
</evidence>
<comment type="cofactor">
    <cofactor evidence="1 41">
        <name>pyridoxal 5'-phosphate</name>
        <dbReference type="ChEBI" id="CHEBI:597326"/>
    </cofactor>
</comment>
<evidence type="ECO:0000256" key="16">
    <source>
        <dbReference type="ARBA" id="ARBA00022676"/>
    </source>
</evidence>
<keyword evidence="20" id="KW-0256">Endoplasmic reticulum</keyword>
<keyword evidence="19" id="KW-0677">Repeat</keyword>
<keyword evidence="31" id="KW-0539">Nucleus</keyword>
<dbReference type="GO" id="GO:0030170">
    <property type="term" value="F:pyridoxal phosphate binding"/>
    <property type="evidence" value="ECO:0007669"/>
    <property type="project" value="InterPro"/>
</dbReference>
<dbReference type="InterPro" id="IPR012677">
    <property type="entry name" value="Nucleotide-bd_a/b_plait_sf"/>
</dbReference>
<sequence>MAFRLARLGAVKAHRPTVYRAFATAAANRVGSRKPVNAYFQNEPQGPELRTKVPGPQSSQILERLGKVQDTRSMAFIADYAKSTGNYIVDSDGNTLLDLYCQIASLPIGYNHPAMLELSKTPEMATALANRAALGVAPNKDWVDSVENAFMSVAPPGMTKVFTAMCGSCANENAYKAAFMYHQKKKRGFKVDFTEDDLSSCMNNQAPGSPELAMLSFRQAFHGRLFGSLSTTRSKAIHKVDVPAFHWPQADFPALKYPLEENVEHNKQEEERCLAQVDTLLKSWAMPVAAVVVEPIQSEGGDNHASPDFFRKLRDLCTKHDALFIVDEVQTGVGATGTFWAHEKWQLRNPPDIVTFSKKFQAAGFYYKDELLPSKPYRLYNTWLGDPVRAMQAAQIVKEIKSNNLLENVRDTGSYVMNELAGISKKYPKLENVRGEGTFIAFDLPTAEQRDAVIAEMRKRGVNMGGCGERAVLIHGLEGVTCLRSSEQHRQRWDSLWNALILMQDILRMHCVYHPTRLVIRDFLIHVVQKVRKDLSLGKEKWCEVVAAAEDQLVSMTHDTLRPEDLRITLRGCEWCEVAEKDGDYLPKEALDYEYMAHAIMIIPCSSTRQRWNRLYTFYWGAPIDKSLPFPSFYAFDEVHFGGYASKYIKREFFMDVHPPLAKLYIAFVAKLAGFNGEFDFEKIGKDYLADKVPYVIMRWATAMAGVLVAPIGYMTLRSAGHSMAAALVAAMCITFENGLVANNRLILLDSALLLSTAAAGLMWVNFENQQRRPFTAWWWIWLTLTGTCLGLALSCKWVGLFTMASIGVATLANLWNIIGDTSVNALTYGRHFAARAICLIVLPWSIYIMMYSVHFAVLNKSGSGDGFMSAEFQHTLKGHHMDDTPIDIAYDSKVYIRHVATAGGYLHSHKDTYPTGSNQQQVTLYPHKDDNNWWIIRKYANPENITDNTPLKWVKHNDIVRFEHMNTQRRLHSHDIRPPVTEVDYHNEVSAYGYPGFPGDSNDYWRVDIIDYNKQDPVSKDRLRTLRSKFRLVHHQTGCVLFSGGVKLPKWGYEQQEVTCMKNALKPKTVWMIEATENEDLPDDAQKVNYPRVGFFEKFLELQRVMWKSNAGLTESHPYESRPLSWLLLQRGILFWGMKDRLIFLIGNPIVYWASTIVIFSYFLIQAFLTLRQQRGYTDNFGALKTYYTNSAGFFITAWALHYFPFFLMSRQLFLHHYMPGLYFAILALGVGFDFVTVRLTVKRRMAVAIIVIAAVVLTFMIYAPITYGTTWTKPACERSKLLSTWKWDCNRFEPGYLASVSSDGQEGVSAAEEVAIPQPEMPFLDLHTAVQAEAGEPIDDIMTTESKHAAEDDGDEEEEADDEDDDEYFEYEPAVIELSEDGVESADRKQSFSSCKVVLASTVAASFRHEIKNNISTRSIPPKLVAFLANADPAATKYAESTARTCKESGVNFDLRRVDRQELEDRIVEANNDPEVHGIMVYYPVFGDRQDQYMQNVVDPSKDVEGLCHRFVYNMYHNIRWMDKEGTKKCIIPCTPLAVVKILEFIGVYNSVLPYGNRLYGRTITILNRSEVVGRPLAALLANDGAKVYSIDVNGVQEFHRGVGLKLRKHEVIDTSVTREEAIGKGDVVITGVPTESFKLPTDQLKEGVVAINFSTYKNFEEDVKSRASALASLSRNLNNPRLTGIKNVIFVLVVLHYTSKVYAKLVVQGPVRTFREVLAHVARVFFKQLRRIPAIRQKIDAELNKTLTGMEHDLLGKEAHLKRYLELPEHGYTDEEVRQELIKYRNLGDIKWEDGRISGGIYHGGEELSNLLTEAYGMFSVSNPLHAEVFPGVRRMEAEVVAMVLNIDMAYDLRGVTEPEMIIADTAHAAFPKACKYFKIKLITVPVDPVTFKADVKAVARAINRNTIMIVGSAINFPHGMIDDIPALAALAAKHKIGMHVDCCLGSFMITHLERAGLPVEPFDFRVLGVTSISCDTHKYGFAPKGSSIIMYRHRDIRKYQYFSCPDWTGGIYASPSIAGSRPGALIAGCWAALVRVGRDGYVEATKEIVGARQRIEDGIRRIPDLYVIGKPLVSVVAFGAYHLNIYDVSDRLSAKGWSLNPLQNPPALHIAVTVLTAKRADELVADIEEAVTYLKANPDSGRGGTAAIYGTAASLPDKSLIDEVTAGYLDIMFKPVIRKPVITAKPRIHKPTTVQANAAPSPVEIKPVQAEPVETIREEQRLPQPAKVRLSKPVTLEDVNGFKTAQAQKKKKKKKKDEPPPPPSLDEDYDPFRPNDFVEYKEAKRKRRMEEEERRKEEARMRMEQEEADTYEGSGNRRPAAQFAPPPSYTSMPPTTTQPTPPVSNINLDETEDEVWTRRAAMTAPVPLTRIATPPPPPALHPSQDYTPTAQGTFSPVILLTNMVDPEEVDDALQEETAEECAKYGTVEKCLVYQVNPALGLPPHQSVRLFVKFANLEGAGRAVRDLDGRYFGGRQIQAQFYDETKVKAWNIVKGDKVAILAGKDKEGVAEVIRVDRKANSVFVQGKKMVKKHVPKQEAAPEGILRQESAIHISNVMLLDPNTQQPVKVDRRKVEVEVNGETKLKYRRFVHGTDTEIPKPGKKYDDRRDDEAFSTDPTEAATVTFTPSLEVPPVPMDMIRELRNPYKRWVQGNTP</sequence>
<dbReference type="GO" id="GO:0006665">
    <property type="term" value="P:sphingolipid metabolic process"/>
    <property type="evidence" value="ECO:0007669"/>
    <property type="project" value="UniProtKB-KW"/>
</dbReference>
<dbReference type="CDD" id="cd00610">
    <property type="entry name" value="OAT_like"/>
    <property type="match status" value="1"/>
</dbReference>
<feature type="transmembrane region" description="Helical" evidence="44">
    <location>
        <begin position="833"/>
        <end position="854"/>
    </location>
</feature>
<comment type="catalytic activity">
    <reaction evidence="38">
        <text>a di-trans,poly-cis-dolichyl beta-D-mannosyl phosphate + L-threonyl-[protein] = 3-O-(alpha-D-mannosyl)-L-threonyl-[protein] + a di-trans,poly-cis-dolichyl phosphate + H(+)</text>
        <dbReference type="Rhea" id="RHEA:53396"/>
        <dbReference type="Rhea" id="RHEA-COMP:11060"/>
        <dbReference type="Rhea" id="RHEA-COMP:13547"/>
        <dbReference type="Rhea" id="RHEA-COMP:19498"/>
        <dbReference type="Rhea" id="RHEA-COMP:19501"/>
        <dbReference type="ChEBI" id="CHEBI:15378"/>
        <dbReference type="ChEBI" id="CHEBI:30013"/>
        <dbReference type="ChEBI" id="CHEBI:57683"/>
        <dbReference type="ChEBI" id="CHEBI:58211"/>
        <dbReference type="ChEBI" id="CHEBI:137323"/>
        <dbReference type="EC" id="2.4.1.109"/>
    </reaction>
</comment>
<dbReference type="EC" id="2.4.1.109" evidence="11"/>
<organism evidence="47 48">
    <name type="scientific">Bifiguratus adelaidae</name>
    <dbReference type="NCBI Taxonomy" id="1938954"/>
    <lineage>
        <taxon>Eukaryota</taxon>
        <taxon>Fungi</taxon>
        <taxon>Fungi incertae sedis</taxon>
        <taxon>Mucoromycota</taxon>
        <taxon>Mucoromycotina</taxon>
        <taxon>Endogonomycetes</taxon>
        <taxon>Endogonales</taxon>
        <taxon>Endogonales incertae sedis</taxon>
        <taxon>Bifiguratus</taxon>
    </lineage>
</organism>
<dbReference type="InterPro" id="IPR014722">
    <property type="entry name" value="Rib_uL2_dom2"/>
</dbReference>
<dbReference type="GO" id="GO:1990904">
    <property type="term" value="C:ribonucleoprotein complex"/>
    <property type="evidence" value="ECO:0007669"/>
    <property type="project" value="UniProtKB-KW"/>
</dbReference>
<evidence type="ECO:0000256" key="17">
    <source>
        <dbReference type="ARBA" id="ARBA00022679"/>
    </source>
</evidence>
<feature type="transmembrane region" description="Helical" evidence="44">
    <location>
        <begin position="1248"/>
        <end position="1267"/>
    </location>
</feature>
<dbReference type="SMART" id="SM00361">
    <property type="entry name" value="RRM_1"/>
    <property type="match status" value="1"/>
</dbReference>
<evidence type="ECO:0000313" key="47">
    <source>
        <dbReference type="EMBL" id="OZJ06225.1"/>
    </source>
</evidence>
<dbReference type="SUPFAM" id="SSF53383">
    <property type="entry name" value="PLP-dependent transferases"/>
    <property type="match status" value="2"/>
</dbReference>
<dbReference type="FunFam" id="3.30.70.330:FF:000382">
    <property type="entry name" value="G-patch domain-containing protein"/>
    <property type="match status" value="1"/>
</dbReference>
<evidence type="ECO:0000256" key="40">
    <source>
        <dbReference type="ARBA" id="ARBA00048021"/>
    </source>
</evidence>
<proteinExistence type="inferred from homology"/>
<evidence type="ECO:0000256" key="27">
    <source>
        <dbReference type="ARBA" id="ARBA00023136"/>
    </source>
</evidence>